<accession>A0A9D2S813</accession>
<feature type="transmembrane region" description="Helical" evidence="1">
    <location>
        <begin position="35"/>
        <end position="55"/>
    </location>
</feature>
<keyword evidence="1" id="KW-0472">Membrane</keyword>
<dbReference type="PANTHER" id="PTHR40448">
    <property type="entry name" value="TWO-COMPONENT SENSOR HISTIDINE KINASE"/>
    <property type="match status" value="1"/>
</dbReference>
<dbReference type="SUPFAM" id="SSF55874">
    <property type="entry name" value="ATPase domain of HSP90 chaperone/DNA topoisomerase II/histidine kinase"/>
    <property type="match status" value="1"/>
</dbReference>
<reference evidence="3" key="1">
    <citation type="journal article" date="2021" name="PeerJ">
        <title>Extensive microbial diversity within the chicken gut microbiome revealed by metagenomics and culture.</title>
        <authorList>
            <person name="Gilroy R."/>
            <person name="Ravi A."/>
            <person name="Getino M."/>
            <person name="Pursley I."/>
            <person name="Horton D.L."/>
            <person name="Alikhan N.F."/>
            <person name="Baker D."/>
            <person name="Gharbi K."/>
            <person name="Hall N."/>
            <person name="Watson M."/>
            <person name="Adriaenssens E.M."/>
            <person name="Foster-Nyarko E."/>
            <person name="Jarju S."/>
            <person name="Secka A."/>
            <person name="Antonio M."/>
            <person name="Oren A."/>
            <person name="Chaudhuri R.R."/>
            <person name="La Ragione R."/>
            <person name="Hildebrand F."/>
            <person name="Pallen M.J."/>
        </authorList>
    </citation>
    <scope>NUCLEOTIDE SEQUENCE</scope>
    <source>
        <strain evidence="3">CHK188-16595</strain>
    </source>
</reference>
<evidence type="ECO:0000256" key="1">
    <source>
        <dbReference type="SAM" id="Phobius"/>
    </source>
</evidence>
<dbReference type="InterPro" id="IPR036890">
    <property type="entry name" value="HATPase_C_sf"/>
</dbReference>
<dbReference type="GO" id="GO:0042802">
    <property type="term" value="F:identical protein binding"/>
    <property type="evidence" value="ECO:0007669"/>
    <property type="project" value="TreeGrafter"/>
</dbReference>
<evidence type="ECO:0000259" key="2">
    <source>
        <dbReference type="Pfam" id="PF14501"/>
    </source>
</evidence>
<feature type="transmembrane region" description="Helical" evidence="1">
    <location>
        <begin position="90"/>
        <end position="108"/>
    </location>
</feature>
<dbReference type="Gene3D" id="3.30.565.10">
    <property type="entry name" value="Histidine kinase-like ATPase, C-terminal domain"/>
    <property type="match status" value="1"/>
</dbReference>
<dbReference type="Proteomes" id="UP000823877">
    <property type="component" value="Unassembled WGS sequence"/>
</dbReference>
<dbReference type="Pfam" id="PF14501">
    <property type="entry name" value="HATPase_c_5"/>
    <property type="match status" value="1"/>
</dbReference>
<feature type="transmembrane region" description="Helical" evidence="1">
    <location>
        <begin position="128"/>
        <end position="149"/>
    </location>
</feature>
<evidence type="ECO:0000313" key="3">
    <source>
        <dbReference type="EMBL" id="HJB74368.1"/>
    </source>
</evidence>
<organism evidence="3 4">
    <name type="scientific">Candidatus Eubacterium faecale</name>
    <dbReference type="NCBI Taxonomy" id="2838568"/>
    <lineage>
        <taxon>Bacteria</taxon>
        <taxon>Bacillati</taxon>
        <taxon>Bacillota</taxon>
        <taxon>Clostridia</taxon>
        <taxon>Eubacteriales</taxon>
        <taxon>Eubacteriaceae</taxon>
        <taxon>Eubacterium</taxon>
    </lineage>
</organism>
<dbReference type="EMBL" id="DWXN01000003">
    <property type="protein sequence ID" value="HJB74368.1"/>
    <property type="molecule type" value="Genomic_DNA"/>
</dbReference>
<dbReference type="InterPro" id="IPR032834">
    <property type="entry name" value="NatK-like_C"/>
</dbReference>
<gene>
    <name evidence="3" type="ORF">IAA37_01680</name>
</gene>
<comment type="caution">
    <text evidence="3">The sequence shown here is derived from an EMBL/GenBank/DDBJ whole genome shotgun (WGS) entry which is preliminary data.</text>
</comment>
<feature type="transmembrane region" description="Helical" evidence="1">
    <location>
        <begin position="61"/>
        <end position="78"/>
    </location>
</feature>
<protein>
    <submittedName>
        <fullName evidence="3">GHKL domain-containing protein</fullName>
    </submittedName>
</protein>
<dbReference type="PANTHER" id="PTHR40448:SF1">
    <property type="entry name" value="TWO-COMPONENT SENSOR HISTIDINE KINASE"/>
    <property type="match status" value="1"/>
</dbReference>
<feature type="transmembrane region" description="Helical" evidence="1">
    <location>
        <begin position="161"/>
        <end position="185"/>
    </location>
</feature>
<sequence length="430" mass="49017">MWVYQTLDILSIVMEGFCLYVISRCLCKEARFQSAIYKFIPIIAYIVLTYALTWFTGLGAWKVPLIFVFCVAILKICYKDSICQGITVVEIYFVSAVYMTESISFSVGNRVYGNEQIILVDGQPFTRWEIYAIGLAVRLFVIGVFYLSLKNFKYKIQIKDSIILSAIFLIAFVISFLSAFSMLNLGEAADLMLFISSGILSAIFMMIFMYSKNILYLRAQEQRDKVQIAQLQQQYAYYQDKFKDEERIRSIYHDMKNHLLVLEGTQATDETRRMVQELRSQIADYENYIHTGNDFLDIIIRDKAEKAREKHIDFSAFIDFSGVDFIEPLDISTLFGNGIDNAIEASEKLPEDQRVILVKAGQVQNFVSILIENNCADEIHADGHTTKADKFLHGFGISNMKKAAEKYGGTCTTTQANGKFTLKILLSAAK</sequence>
<keyword evidence="1" id="KW-0812">Transmembrane</keyword>
<reference evidence="3" key="2">
    <citation type="submission" date="2021-04" db="EMBL/GenBank/DDBJ databases">
        <authorList>
            <person name="Gilroy R."/>
        </authorList>
    </citation>
    <scope>NUCLEOTIDE SEQUENCE</scope>
    <source>
        <strain evidence="3">CHK188-16595</strain>
    </source>
</reference>
<dbReference type="CDD" id="cd16935">
    <property type="entry name" value="HATPase_AgrC-ComD-like"/>
    <property type="match status" value="1"/>
</dbReference>
<feature type="transmembrane region" description="Helical" evidence="1">
    <location>
        <begin position="191"/>
        <end position="210"/>
    </location>
</feature>
<keyword evidence="1" id="KW-1133">Transmembrane helix</keyword>
<evidence type="ECO:0000313" key="4">
    <source>
        <dbReference type="Proteomes" id="UP000823877"/>
    </source>
</evidence>
<feature type="transmembrane region" description="Helical" evidence="1">
    <location>
        <begin position="6"/>
        <end position="23"/>
    </location>
</feature>
<proteinExistence type="predicted"/>
<name>A0A9D2S813_9FIRM</name>
<feature type="domain" description="Sensor histidine kinase NatK-like C-terminal" evidence="2">
    <location>
        <begin position="327"/>
        <end position="426"/>
    </location>
</feature>
<dbReference type="AlphaFoldDB" id="A0A9D2S813"/>